<dbReference type="RefSeq" id="WP_311559144.1">
    <property type="nucleotide sequence ID" value="NZ_JAVREJ010000020.1"/>
</dbReference>
<keyword evidence="9" id="KW-1185">Reference proteome</keyword>
<evidence type="ECO:0000313" key="9">
    <source>
        <dbReference type="Proteomes" id="UP001183202"/>
    </source>
</evidence>
<comment type="similarity">
    <text evidence="1 4">Belongs to the D-isomer specific 2-hydroxyacid dehydrogenase family.</text>
</comment>
<feature type="domain" description="D-isomer specific 2-hydroxyacid dehydrogenase NAD-binding" evidence="7">
    <location>
        <begin position="115"/>
        <end position="290"/>
    </location>
</feature>
<reference evidence="9" key="1">
    <citation type="submission" date="2023-07" db="EMBL/GenBank/DDBJ databases">
        <title>30 novel species of actinomycetes from the DSMZ collection.</title>
        <authorList>
            <person name="Nouioui I."/>
        </authorList>
    </citation>
    <scope>NUCLEOTIDE SEQUENCE [LARGE SCALE GENOMIC DNA]</scope>
    <source>
        <strain evidence="9">DSM 45834</strain>
    </source>
</reference>
<dbReference type="SUPFAM" id="SSF52283">
    <property type="entry name" value="Formate/glycerate dehydrogenase catalytic domain-like"/>
    <property type="match status" value="1"/>
</dbReference>
<comment type="caution">
    <text evidence="8">The sequence shown here is derived from an EMBL/GenBank/DDBJ whole genome shotgun (WGS) entry which is preliminary data.</text>
</comment>
<dbReference type="PANTHER" id="PTHR43761:SF1">
    <property type="entry name" value="D-ISOMER SPECIFIC 2-HYDROXYACID DEHYDROGENASE CATALYTIC DOMAIN-CONTAINING PROTEIN-RELATED"/>
    <property type="match status" value="1"/>
</dbReference>
<dbReference type="InterPro" id="IPR029753">
    <property type="entry name" value="D-isomer_DH_CS"/>
</dbReference>
<dbReference type="InterPro" id="IPR006139">
    <property type="entry name" value="D-isomer_2_OHA_DH_cat_dom"/>
</dbReference>
<dbReference type="Gene3D" id="3.40.50.720">
    <property type="entry name" value="NAD(P)-binding Rossmann-like Domain"/>
    <property type="match status" value="2"/>
</dbReference>
<name>A0ABU2NFA2_9PSEU</name>
<evidence type="ECO:0000256" key="4">
    <source>
        <dbReference type="RuleBase" id="RU003719"/>
    </source>
</evidence>
<dbReference type="Pfam" id="PF02826">
    <property type="entry name" value="2-Hacid_dh_C"/>
    <property type="match status" value="1"/>
</dbReference>
<gene>
    <name evidence="8" type="ORF">RM445_24240</name>
</gene>
<feature type="region of interest" description="Disordered" evidence="5">
    <location>
        <begin position="313"/>
        <end position="333"/>
    </location>
</feature>
<organism evidence="8 9">
    <name type="scientific">Pseudonocardia charpentierae</name>
    <dbReference type="NCBI Taxonomy" id="3075545"/>
    <lineage>
        <taxon>Bacteria</taxon>
        <taxon>Bacillati</taxon>
        <taxon>Actinomycetota</taxon>
        <taxon>Actinomycetes</taxon>
        <taxon>Pseudonocardiales</taxon>
        <taxon>Pseudonocardiaceae</taxon>
        <taxon>Pseudonocardia</taxon>
    </lineage>
</organism>
<evidence type="ECO:0000256" key="1">
    <source>
        <dbReference type="ARBA" id="ARBA00005854"/>
    </source>
</evidence>
<feature type="domain" description="D-isomer specific 2-hydroxyacid dehydrogenase catalytic" evidence="6">
    <location>
        <begin position="42"/>
        <end position="322"/>
    </location>
</feature>
<evidence type="ECO:0000259" key="6">
    <source>
        <dbReference type="Pfam" id="PF00389"/>
    </source>
</evidence>
<protein>
    <submittedName>
        <fullName evidence="8">C-terminal binding protein</fullName>
    </submittedName>
</protein>
<evidence type="ECO:0000256" key="5">
    <source>
        <dbReference type="SAM" id="MobiDB-lite"/>
    </source>
</evidence>
<dbReference type="InterPro" id="IPR050418">
    <property type="entry name" value="D-iso_2-hydroxyacid_DH_PdxB"/>
</dbReference>
<dbReference type="Proteomes" id="UP001183202">
    <property type="component" value="Unassembled WGS sequence"/>
</dbReference>
<evidence type="ECO:0000259" key="7">
    <source>
        <dbReference type="Pfam" id="PF02826"/>
    </source>
</evidence>
<dbReference type="CDD" id="cd05299">
    <property type="entry name" value="CtBP_dh"/>
    <property type="match status" value="1"/>
</dbReference>
<dbReference type="SUPFAM" id="SSF51735">
    <property type="entry name" value="NAD(P)-binding Rossmann-fold domains"/>
    <property type="match status" value="1"/>
</dbReference>
<dbReference type="PANTHER" id="PTHR43761">
    <property type="entry name" value="D-ISOMER SPECIFIC 2-HYDROXYACID DEHYDROGENASE FAMILY PROTEIN (AFU_ORTHOLOGUE AFUA_1G13630)"/>
    <property type="match status" value="1"/>
</dbReference>
<dbReference type="PROSITE" id="PS00671">
    <property type="entry name" value="D_2_HYDROXYACID_DH_3"/>
    <property type="match status" value="1"/>
</dbReference>
<accession>A0ABU2NFA2</accession>
<dbReference type="InterPro" id="IPR043322">
    <property type="entry name" value="CtBP"/>
</dbReference>
<dbReference type="InterPro" id="IPR006140">
    <property type="entry name" value="D-isomer_DH_NAD-bd"/>
</dbReference>
<evidence type="ECO:0000256" key="2">
    <source>
        <dbReference type="ARBA" id="ARBA00023002"/>
    </source>
</evidence>
<keyword evidence="2 4" id="KW-0560">Oxidoreductase</keyword>
<proteinExistence type="inferred from homology"/>
<evidence type="ECO:0000313" key="8">
    <source>
        <dbReference type="EMBL" id="MDT0352637.1"/>
    </source>
</evidence>
<evidence type="ECO:0000256" key="3">
    <source>
        <dbReference type="ARBA" id="ARBA00023027"/>
    </source>
</evidence>
<dbReference type="InterPro" id="IPR036291">
    <property type="entry name" value="NAD(P)-bd_dom_sf"/>
</dbReference>
<dbReference type="Pfam" id="PF00389">
    <property type="entry name" value="2-Hacid_dh"/>
    <property type="match status" value="1"/>
</dbReference>
<keyword evidence="3" id="KW-0520">NAD</keyword>
<dbReference type="EMBL" id="JAVREJ010000020">
    <property type="protein sequence ID" value="MDT0352637.1"/>
    <property type="molecule type" value="Genomic_DNA"/>
</dbReference>
<sequence>MIGAGMTGTPVVVTDCDHATLDPEQAVLAPAGIGFRREQCHTAADVISRSAGARVLINQYAPITAEVLDALPTVELVVRYGVGVDNVDVEAATRRGVWVANVPDYGTDEVADHALALALALLRGVTVYDRSVRAGGWEYQDARPLRRLSELTFGVVGCGAIGQAVAARAAAFGPRVVGADVLDGRPPGPIERVELAELLAVSDVISLHATLDANSRGLIGEQALAACKPTAVVVNTARGGLVDTTALLAALDAGAIAGAALDVLDPEPPDAATREGLARHPRVILTPHAAWYSEESFVQLKTEVAREAVRVCQGGPPRSPVNRPAQKSSEVAR</sequence>